<dbReference type="EMBL" id="NSFD01000057">
    <property type="protein sequence ID" value="PBA23662.1"/>
    <property type="molecule type" value="Genomic_DNA"/>
</dbReference>
<evidence type="ECO:0000313" key="4">
    <source>
        <dbReference type="EMBL" id="PBA23662.1"/>
    </source>
</evidence>
<dbReference type="InterPro" id="IPR002347">
    <property type="entry name" value="SDR_fam"/>
</dbReference>
<dbReference type="AlphaFoldDB" id="A0A2A2ZAT9"/>
<evidence type="ECO:0000313" key="5">
    <source>
        <dbReference type="Proteomes" id="UP000217768"/>
    </source>
</evidence>
<reference evidence="4 5" key="1">
    <citation type="submission" date="2017-08" db="EMBL/GenBank/DDBJ databases">
        <title>Phylogenetic analysis of Mycobacterium avium complex whole genomes.</title>
        <authorList>
            <person name="Caverly L.J."/>
            <person name="Spilker T."/>
            <person name="Lipuma J."/>
        </authorList>
    </citation>
    <scope>NUCLEOTIDE SEQUENCE [LARGE SCALE GENOMIC DNA]</scope>
    <source>
        <strain evidence="4 5">FLAC0165</strain>
    </source>
</reference>
<evidence type="ECO:0000256" key="1">
    <source>
        <dbReference type="ARBA" id="ARBA00006484"/>
    </source>
</evidence>
<dbReference type="Pfam" id="PF13561">
    <property type="entry name" value="adh_short_C2"/>
    <property type="match status" value="1"/>
</dbReference>
<dbReference type="PRINTS" id="PR00081">
    <property type="entry name" value="GDHRDH"/>
</dbReference>
<dbReference type="FunFam" id="3.40.50.720:FF:000084">
    <property type="entry name" value="Short-chain dehydrogenase reductase"/>
    <property type="match status" value="1"/>
</dbReference>
<comment type="similarity">
    <text evidence="1">Belongs to the short-chain dehydrogenases/reductases (SDR) family.</text>
</comment>
<dbReference type="InterPro" id="IPR020904">
    <property type="entry name" value="Sc_DH/Rdtase_CS"/>
</dbReference>
<dbReference type="RefSeq" id="WP_095785941.1">
    <property type="nucleotide sequence ID" value="NZ_JAEKMM010000004.1"/>
</dbReference>
<dbReference type="PANTHER" id="PTHR48107:SF16">
    <property type="entry name" value="NADPH-DEPENDENT ALDEHYDE REDUCTASE 1, CHLOROPLASTIC"/>
    <property type="match status" value="1"/>
</dbReference>
<organism evidence="4 5">
    <name type="scientific">Mycobacterium avium</name>
    <dbReference type="NCBI Taxonomy" id="1764"/>
    <lineage>
        <taxon>Bacteria</taxon>
        <taxon>Bacillati</taxon>
        <taxon>Actinomycetota</taxon>
        <taxon>Actinomycetes</taxon>
        <taxon>Mycobacteriales</taxon>
        <taxon>Mycobacteriaceae</taxon>
        <taxon>Mycobacterium</taxon>
        <taxon>Mycobacterium avium complex (MAC)</taxon>
    </lineage>
</organism>
<comment type="caution">
    <text evidence="4">The sequence shown here is derived from an EMBL/GenBank/DDBJ whole genome shotgun (WGS) entry which is preliminary data.</text>
</comment>
<dbReference type="Gene3D" id="3.40.50.720">
    <property type="entry name" value="NAD(P)-binding Rossmann-like Domain"/>
    <property type="match status" value="1"/>
</dbReference>
<dbReference type="InterPro" id="IPR036291">
    <property type="entry name" value="NAD(P)-bd_dom_sf"/>
</dbReference>
<evidence type="ECO:0000256" key="2">
    <source>
        <dbReference type="ARBA" id="ARBA00023002"/>
    </source>
</evidence>
<dbReference type="SMART" id="SM00822">
    <property type="entry name" value="PKS_KR"/>
    <property type="match status" value="1"/>
</dbReference>
<evidence type="ECO:0000259" key="3">
    <source>
        <dbReference type="SMART" id="SM00822"/>
    </source>
</evidence>
<dbReference type="SUPFAM" id="SSF51735">
    <property type="entry name" value="NAD(P)-binding Rossmann-fold domains"/>
    <property type="match status" value="1"/>
</dbReference>
<dbReference type="GeneID" id="66600143"/>
<dbReference type="PROSITE" id="PS00061">
    <property type="entry name" value="ADH_SHORT"/>
    <property type="match status" value="1"/>
</dbReference>
<protein>
    <submittedName>
        <fullName evidence="4">Short-chain dehydrogenase</fullName>
    </submittedName>
</protein>
<proteinExistence type="inferred from homology"/>
<accession>A0A2A2ZAT9</accession>
<dbReference type="InterPro" id="IPR057326">
    <property type="entry name" value="KR_dom"/>
</dbReference>
<dbReference type="Proteomes" id="UP000217768">
    <property type="component" value="Unassembled WGS sequence"/>
</dbReference>
<dbReference type="GO" id="GO:0016614">
    <property type="term" value="F:oxidoreductase activity, acting on CH-OH group of donors"/>
    <property type="evidence" value="ECO:0007669"/>
    <property type="project" value="UniProtKB-ARBA"/>
</dbReference>
<sequence length="268" mass="28071">MTPRPISDLAHYRAAGKLDGKVALITGGDSGIGRAVAIAYAKEGADVAIAYNIADEDAATTKTLIEQEGRRCVALKVDLATRHGCRHAVDETTDALGGLNILVNNAAYGRERQRFEDIDEAQLRRVFDVNILACFHLAQAALAHMTVGDAIISTSSVGGVYGAANFVDYAATKGAIDAFTKALALNLGPRGIRVNAVAPGAIWTPFQVALNTPQTAQAFPHAAPKMSATGRIGQPEELAAAYVYLASPDASFTSGIVVEVHGGWIGWG</sequence>
<feature type="domain" description="Ketoreductase" evidence="3">
    <location>
        <begin position="21"/>
        <end position="200"/>
    </location>
</feature>
<dbReference type="PANTHER" id="PTHR48107">
    <property type="entry name" value="NADPH-DEPENDENT ALDEHYDE REDUCTASE-LIKE PROTEIN, CHLOROPLASTIC-RELATED"/>
    <property type="match status" value="1"/>
</dbReference>
<gene>
    <name evidence="4" type="ORF">CKJ66_27095</name>
</gene>
<keyword evidence="2" id="KW-0560">Oxidoreductase</keyword>
<name>A0A2A2ZAT9_MYCAV</name>
<dbReference type="PRINTS" id="PR00080">
    <property type="entry name" value="SDRFAMILY"/>
</dbReference>